<evidence type="ECO:0000313" key="2">
    <source>
        <dbReference type="EMBL" id="MCM2567766.1"/>
    </source>
</evidence>
<evidence type="ECO:0000259" key="1">
    <source>
        <dbReference type="Pfam" id="PF15648"/>
    </source>
</evidence>
<evidence type="ECO:0000313" key="3">
    <source>
        <dbReference type="Proteomes" id="UP001202243"/>
    </source>
</evidence>
<keyword evidence="2" id="KW-0540">Nuclease</keyword>
<organism evidence="2 3">
    <name type="scientific">Janthinobacterium kumbetense</name>
    <dbReference type="NCBI Taxonomy" id="2950280"/>
    <lineage>
        <taxon>Bacteria</taxon>
        <taxon>Pseudomonadati</taxon>
        <taxon>Pseudomonadota</taxon>
        <taxon>Betaproteobacteria</taxon>
        <taxon>Burkholderiales</taxon>
        <taxon>Oxalobacteraceae</taxon>
        <taxon>Janthinobacterium</taxon>
    </lineage>
</organism>
<dbReference type="RefSeq" id="WP_099664946.1">
    <property type="nucleotide sequence ID" value="NZ_JAMQGR010000007.1"/>
</dbReference>
<protein>
    <submittedName>
        <fullName evidence="2">Restriction endonuclease fold toxin 5 domain-containing protein</fullName>
    </submittedName>
</protein>
<keyword evidence="2" id="KW-0255">Endonuclease</keyword>
<name>A0ABT0WXR7_9BURK</name>
<gene>
    <name evidence="2" type="ORF">NCG91_19340</name>
</gene>
<keyword evidence="3" id="KW-1185">Reference proteome</keyword>
<comment type="caution">
    <text evidence="2">The sequence shown here is derived from an EMBL/GenBank/DDBJ whole genome shotgun (WGS) entry which is preliminary data.</text>
</comment>
<feature type="domain" description="Tox-REase-5" evidence="1">
    <location>
        <begin position="90"/>
        <end position="177"/>
    </location>
</feature>
<dbReference type="EMBL" id="JAMQGR010000007">
    <property type="protein sequence ID" value="MCM2567766.1"/>
    <property type="molecule type" value="Genomic_DNA"/>
</dbReference>
<dbReference type="Proteomes" id="UP001202243">
    <property type="component" value="Unassembled WGS sequence"/>
</dbReference>
<accession>A0ABT0WXR7</accession>
<dbReference type="InterPro" id="IPR028904">
    <property type="entry name" value="Tox-REase-5_dom"/>
</dbReference>
<dbReference type="GO" id="GO:0004519">
    <property type="term" value="F:endonuclease activity"/>
    <property type="evidence" value="ECO:0007669"/>
    <property type="project" value="UniProtKB-KW"/>
</dbReference>
<keyword evidence="2" id="KW-0378">Hydrolase</keyword>
<sequence length="199" mass="21938">MPAIFIPVVIPVVEAVAVRVLAALGVGLAAGAAGEAALEQARKRQEEADKAKSGAIARTEATTKEKEKCKECPPDRGALMPVNHHMSQNSMEYQARITGFPTGMEWLFEGKDFDGFKSGMCLLQEAKAEYDQFFNREGEFLYPFQEKIFVDMGKQALAQSIIVGRNKPAALTYYFQTAMACRYMKPKLLSLGISVLHIP</sequence>
<dbReference type="Pfam" id="PF15648">
    <property type="entry name" value="Tox-REase-5"/>
    <property type="match status" value="1"/>
</dbReference>
<proteinExistence type="predicted"/>
<reference evidence="2 3" key="1">
    <citation type="submission" date="2022-06" db="EMBL/GenBank/DDBJ databases">
        <title>Janthinobacterium kumbetensis sp. nov., isolated from spring water in Turkey.</title>
        <authorList>
            <person name="Inan Bektas K."/>
            <person name="Belduz A.A."/>
            <person name="Canakci S."/>
            <person name="Nalcaoglu A."/>
            <person name="Ceylan E."/>
            <person name="Kati H."/>
        </authorList>
    </citation>
    <scope>NUCLEOTIDE SEQUENCE [LARGE SCALE GENOMIC DNA]</scope>
    <source>
        <strain evidence="2 3">GK</strain>
    </source>
</reference>